<organism evidence="3 4">
    <name type="scientific">Collimonas pratensis</name>
    <dbReference type="NCBI Taxonomy" id="279113"/>
    <lineage>
        <taxon>Bacteria</taxon>
        <taxon>Pseudomonadati</taxon>
        <taxon>Pseudomonadota</taxon>
        <taxon>Betaproteobacteria</taxon>
        <taxon>Burkholderiales</taxon>
        <taxon>Oxalobacteraceae</taxon>
        <taxon>Collimonas</taxon>
    </lineage>
</organism>
<dbReference type="InterPro" id="IPR018712">
    <property type="entry name" value="Tle1-like_cat"/>
</dbReference>
<dbReference type="KEGG" id="cpra:CPter91_0298"/>
<dbReference type="STRING" id="279113.CPter91_0298"/>
<dbReference type="RefSeq" id="WP_061935998.1">
    <property type="nucleotide sequence ID" value="NZ_CP013234.1"/>
</dbReference>
<accession>A0A127PY36</accession>
<gene>
    <name evidence="3" type="ORF">CPter91_0298</name>
</gene>
<dbReference type="PATRIC" id="fig|279113.9.peg.305"/>
<reference evidence="3 4" key="1">
    <citation type="submission" date="2015-11" db="EMBL/GenBank/DDBJ databases">
        <title>Exploring the genomic traits of fungus-feeding bacterial genus Collimonas.</title>
        <authorList>
            <person name="Song C."/>
            <person name="Schmidt R."/>
            <person name="de Jager V."/>
            <person name="Krzyzanowska D."/>
            <person name="Jongedijk E."/>
            <person name="Cankar K."/>
            <person name="Beekwilder J."/>
            <person name="van Veen A."/>
            <person name="de Boer W."/>
            <person name="van Veen J.A."/>
            <person name="Garbeva P."/>
        </authorList>
    </citation>
    <scope>NUCLEOTIDE SEQUENCE [LARGE SCALE GENOMIC DNA]</scope>
    <source>
        <strain evidence="3 4">Ter91</strain>
    </source>
</reference>
<protein>
    <recommendedName>
        <fullName evidence="2">T6SS Phospholipase effector Tle1-like catalytic domain-containing protein</fullName>
    </recommendedName>
</protein>
<evidence type="ECO:0000259" key="2">
    <source>
        <dbReference type="Pfam" id="PF09994"/>
    </source>
</evidence>
<sequence>MAGDQEQLQGVIARSRDVPADPPTAKQDCSDIVDISMFFDGTGNNKEVDEGPKKWSNPARMWRSAALAADASNTIYPIYVSGVGTPFNGKATGWLDEIWKTGQDNIGGSGFGAGGTRRTEYGHNNVNETLRRVLLSNAKKLDATTKAYAEKGQNQSFADVSKALAGHRLIKMINLSIFGFSRGAALGRAFCNDFLKDCKTDKDGQLTYQSYPLRIHFMGLFDTVASFGVPAGNMDGLFTEKNLKVPGQVERCVHYVAAHELRFSFPSDLIRQHGKLMPNWTETIYPGVHSDVGGGYELVDQDRPNNYARIPLRDMMSEAVKVGVRMLSYRDIEKIEKFKFLFSERFKVEPETEKAYKDYMGAVSPSGTAEQAVATHMKALYSAYGTLARKGIKTPDHATDIGHTLVGHASMEREVKALRSRMSTTRLLLDQASLPQILQFSGTVYGQTVTVDPWRLQAWDSTASDAILGLVKNYIHDSKSGFMYGVEPFSYFRPRGMTESSINILAKGVQWLDQNVEAAKNGVIKIYNSAEGVVVETYQAGKLIATQTYKVGEKFTVDTVQAGEKYAVEVYNTSKQVVISTVDAGQKMIVSSINTVQKKASDLADATQKKASEVGQEIQQGATKLSNEAGQVYDSAKKGVSDMATQASQGAKQVSDAVGNKVDAGMKVVEDGWKSTKSLLGF</sequence>
<feature type="domain" description="T6SS Phospholipase effector Tle1-like catalytic" evidence="2">
    <location>
        <begin position="201"/>
        <end position="318"/>
    </location>
</feature>
<dbReference type="PANTHER" id="PTHR33840:SF1">
    <property type="entry name" value="TLE1 PHOSPHOLIPASE DOMAIN-CONTAINING PROTEIN"/>
    <property type="match status" value="1"/>
</dbReference>
<dbReference type="OrthoDB" id="4378831at2"/>
<evidence type="ECO:0000256" key="1">
    <source>
        <dbReference type="SAM" id="MobiDB-lite"/>
    </source>
</evidence>
<feature type="region of interest" description="Disordered" evidence="1">
    <location>
        <begin position="1"/>
        <end position="26"/>
    </location>
</feature>
<dbReference type="AlphaFoldDB" id="A0A127PY36"/>
<dbReference type="PANTHER" id="PTHR33840">
    <property type="match status" value="1"/>
</dbReference>
<dbReference type="EMBL" id="CP013234">
    <property type="protein sequence ID" value="AMP02697.1"/>
    <property type="molecule type" value="Genomic_DNA"/>
</dbReference>
<name>A0A127PY36_9BURK</name>
<evidence type="ECO:0000313" key="3">
    <source>
        <dbReference type="EMBL" id="AMP02697.1"/>
    </source>
</evidence>
<proteinExistence type="predicted"/>
<dbReference type="Proteomes" id="UP000074561">
    <property type="component" value="Chromosome"/>
</dbReference>
<dbReference type="Pfam" id="PF09994">
    <property type="entry name" value="T6SS_Tle1-like_cat"/>
    <property type="match status" value="1"/>
</dbReference>
<evidence type="ECO:0000313" key="4">
    <source>
        <dbReference type="Proteomes" id="UP000074561"/>
    </source>
</evidence>